<dbReference type="GO" id="GO:0016740">
    <property type="term" value="F:transferase activity"/>
    <property type="evidence" value="ECO:0007669"/>
    <property type="project" value="UniProtKB-KW"/>
</dbReference>
<dbReference type="Gene3D" id="6.10.140.1340">
    <property type="match status" value="1"/>
</dbReference>
<dbReference type="SUPFAM" id="SSF52821">
    <property type="entry name" value="Rhodanese/Cell cycle control phosphatase"/>
    <property type="match status" value="1"/>
</dbReference>
<dbReference type="RefSeq" id="WP_111246530.1">
    <property type="nucleotide sequence ID" value="NZ_AP023358.1"/>
</dbReference>
<dbReference type="InterPro" id="IPR050229">
    <property type="entry name" value="GlpE_sulfurtransferase"/>
</dbReference>
<sequence length="203" mass="22039">MTHHPSTIDPATLRAQLTEGRTPRLLDVRTPGEFATAHIPGSYNVPLDLLREHRDELRRHLDEEVVLICRSGARATQAERSLAAAGLPNLRVLDGGMVAWQAANAPTNRGRPRWDLERQVRLVAGSIVLASILGSVFVPGLKWVAAAIGGGLTVAALTNTCAMGMLLSKLPYNRGASCDLDTVVCQLRQESQPQQDSPARNRR</sequence>
<dbReference type="Proteomes" id="UP000248627">
    <property type="component" value="Unassembled WGS sequence"/>
</dbReference>
<name>A0A2W2C7Z3_9ACTN</name>
<dbReference type="InterPro" id="IPR036873">
    <property type="entry name" value="Rhodanese-like_dom_sf"/>
</dbReference>
<dbReference type="PROSITE" id="PS50206">
    <property type="entry name" value="RHODANESE_3"/>
    <property type="match status" value="1"/>
</dbReference>
<dbReference type="Pfam" id="PF00581">
    <property type="entry name" value="Rhodanese"/>
    <property type="match status" value="1"/>
</dbReference>
<dbReference type="InterPro" id="IPR021309">
    <property type="entry name" value="YgaP-like_TM"/>
</dbReference>
<keyword evidence="2" id="KW-1185">Reference proteome</keyword>
<protein>
    <submittedName>
        <fullName evidence="1">Sulfurtransferase</fullName>
    </submittedName>
</protein>
<keyword evidence="1" id="KW-0808">Transferase</keyword>
<comment type="caution">
    <text evidence="1">The sequence shown here is derived from an EMBL/GenBank/DDBJ whole genome shotgun (WGS) entry which is preliminary data.</text>
</comment>
<dbReference type="SMART" id="SM00450">
    <property type="entry name" value="RHOD"/>
    <property type="match status" value="1"/>
</dbReference>
<reference evidence="1 2" key="1">
    <citation type="submission" date="2018-01" db="EMBL/GenBank/DDBJ databases">
        <title>Draft genome sequence of Jishengella endophytica.</title>
        <authorList>
            <person name="Sahin N."/>
            <person name="Ay H."/>
            <person name="Saygin H."/>
        </authorList>
    </citation>
    <scope>NUCLEOTIDE SEQUENCE [LARGE SCALE GENOMIC DNA]</scope>
    <source>
        <strain evidence="1 2">DSM 45430</strain>
    </source>
</reference>
<proteinExistence type="predicted"/>
<dbReference type="CDD" id="cd00158">
    <property type="entry name" value="RHOD"/>
    <property type="match status" value="1"/>
</dbReference>
<dbReference type="Gene3D" id="3.40.250.10">
    <property type="entry name" value="Rhodanese-like domain"/>
    <property type="match status" value="1"/>
</dbReference>
<organism evidence="1 2">
    <name type="scientific">Micromonospora endophytica</name>
    <dbReference type="NCBI Taxonomy" id="515350"/>
    <lineage>
        <taxon>Bacteria</taxon>
        <taxon>Bacillati</taxon>
        <taxon>Actinomycetota</taxon>
        <taxon>Actinomycetes</taxon>
        <taxon>Micromonosporales</taxon>
        <taxon>Micromonosporaceae</taxon>
        <taxon>Micromonospora</taxon>
    </lineage>
</organism>
<evidence type="ECO:0000313" key="2">
    <source>
        <dbReference type="Proteomes" id="UP000248627"/>
    </source>
</evidence>
<dbReference type="EMBL" id="POTX01000389">
    <property type="protein sequence ID" value="PZF84297.1"/>
    <property type="molecule type" value="Genomic_DNA"/>
</dbReference>
<gene>
    <name evidence="1" type="ORF">C1I93_29500</name>
</gene>
<dbReference type="InterPro" id="IPR001763">
    <property type="entry name" value="Rhodanese-like_dom"/>
</dbReference>
<dbReference type="PANTHER" id="PTHR43031:SF1">
    <property type="entry name" value="PYRIDINE NUCLEOTIDE-DISULPHIDE OXIDOREDUCTASE"/>
    <property type="match status" value="1"/>
</dbReference>
<evidence type="ECO:0000313" key="1">
    <source>
        <dbReference type="EMBL" id="PZF84297.1"/>
    </source>
</evidence>
<dbReference type="OrthoDB" id="9800872at2"/>
<dbReference type="AlphaFoldDB" id="A0A2W2C7Z3"/>
<accession>A0A2W2C7Z3</accession>
<dbReference type="PANTHER" id="PTHR43031">
    <property type="entry name" value="FAD-DEPENDENT OXIDOREDUCTASE"/>
    <property type="match status" value="1"/>
</dbReference>
<dbReference type="Pfam" id="PF11127">
    <property type="entry name" value="YgaP-like_TM"/>
    <property type="match status" value="1"/>
</dbReference>